<feature type="transmembrane region" description="Helical" evidence="1">
    <location>
        <begin position="34"/>
        <end position="53"/>
    </location>
</feature>
<dbReference type="AlphaFoldDB" id="A0AA86MWH8"/>
<sequence>MKATRWSQVPFGLVLALCAHFIAILLVGGVSVEYLVVFGVAFVLVGLIFDLAIKVVVRSTERSLAPFKQRYDSVKARISALSLSEAKRRALTLLEDGSKFVCIRRATTEDPHLEGLPQGLKDFFGQFESVEAVEGELQLRRADICNSKFNPEFIRVGAESDFREIVVRPNEESIFVIDGSESDLYDWPRYAHRSIFHFLLLQGELLDIKTKE</sequence>
<keyword evidence="1" id="KW-0812">Transmembrane</keyword>
<keyword evidence="1" id="KW-1133">Transmembrane helix</keyword>
<organism evidence="2 3">
    <name type="scientific">Nitrospira tepida</name>
    <dbReference type="NCBI Taxonomy" id="2973512"/>
    <lineage>
        <taxon>Bacteria</taxon>
        <taxon>Pseudomonadati</taxon>
        <taxon>Nitrospirota</taxon>
        <taxon>Nitrospiria</taxon>
        <taxon>Nitrospirales</taxon>
        <taxon>Nitrospiraceae</taxon>
        <taxon>Nitrospira</taxon>
    </lineage>
</organism>
<evidence type="ECO:0000313" key="3">
    <source>
        <dbReference type="Proteomes" id="UP001179121"/>
    </source>
</evidence>
<feature type="transmembrane region" description="Helical" evidence="1">
    <location>
        <begin position="9"/>
        <end position="28"/>
    </location>
</feature>
<keyword evidence="3" id="KW-1185">Reference proteome</keyword>
<keyword evidence="1" id="KW-0472">Membrane</keyword>
<dbReference type="Proteomes" id="UP001179121">
    <property type="component" value="Chromosome"/>
</dbReference>
<gene>
    <name evidence="2" type="ORF">DNFV4_00684</name>
</gene>
<proteinExistence type="predicted"/>
<evidence type="ECO:0000256" key="1">
    <source>
        <dbReference type="SAM" id="Phobius"/>
    </source>
</evidence>
<dbReference type="RefSeq" id="WP_289267252.1">
    <property type="nucleotide sequence ID" value="NZ_OX365700.1"/>
</dbReference>
<name>A0AA86MWH8_9BACT</name>
<dbReference type="EMBL" id="OX365700">
    <property type="protein sequence ID" value="CAI4030256.1"/>
    <property type="molecule type" value="Genomic_DNA"/>
</dbReference>
<dbReference type="KEGG" id="nti:DNFV4_00684"/>
<reference evidence="2" key="1">
    <citation type="submission" date="2022-10" db="EMBL/GenBank/DDBJ databases">
        <authorList>
            <person name="Koch H."/>
        </authorList>
    </citation>
    <scope>NUCLEOTIDE SEQUENCE</scope>
    <source>
        <strain evidence="2">DNF</strain>
    </source>
</reference>
<protein>
    <submittedName>
        <fullName evidence="2">Uncharacterized protein</fullName>
    </submittedName>
</protein>
<accession>A0AA86MWH8</accession>
<evidence type="ECO:0000313" key="2">
    <source>
        <dbReference type="EMBL" id="CAI4030256.1"/>
    </source>
</evidence>